<name>A0A699VWT0_TANCI</name>
<feature type="region of interest" description="Disordered" evidence="1">
    <location>
        <begin position="40"/>
        <end position="85"/>
    </location>
</feature>
<protein>
    <submittedName>
        <fullName evidence="2">Zinc finger, CCHC-type, retrotransposon Gag domain protein</fullName>
    </submittedName>
</protein>
<comment type="caution">
    <text evidence="2">The sequence shown here is derived from an EMBL/GenBank/DDBJ whole genome shotgun (WGS) entry which is preliminary data.</text>
</comment>
<gene>
    <name evidence="2" type="ORF">Tci_909755</name>
</gene>
<accession>A0A699VWT0</accession>
<feature type="compositionally biased region" description="Low complexity" evidence="1">
    <location>
        <begin position="50"/>
        <end position="77"/>
    </location>
</feature>
<organism evidence="2">
    <name type="scientific">Tanacetum cinerariifolium</name>
    <name type="common">Dalmatian daisy</name>
    <name type="synonym">Chrysanthemum cinerariifolium</name>
    <dbReference type="NCBI Taxonomy" id="118510"/>
    <lineage>
        <taxon>Eukaryota</taxon>
        <taxon>Viridiplantae</taxon>
        <taxon>Streptophyta</taxon>
        <taxon>Embryophyta</taxon>
        <taxon>Tracheophyta</taxon>
        <taxon>Spermatophyta</taxon>
        <taxon>Magnoliopsida</taxon>
        <taxon>eudicotyledons</taxon>
        <taxon>Gunneridae</taxon>
        <taxon>Pentapetalae</taxon>
        <taxon>asterids</taxon>
        <taxon>campanulids</taxon>
        <taxon>Asterales</taxon>
        <taxon>Asteraceae</taxon>
        <taxon>Asteroideae</taxon>
        <taxon>Anthemideae</taxon>
        <taxon>Anthemidinae</taxon>
        <taxon>Tanacetum</taxon>
    </lineage>
</organism>
<evidence type="ECO:0000256" key="1">
    <source>
        <dbReference type="SAM" id="MobiDB-lite"/>
    </source>
</evidence>
<reference evidence="2" key="1">
    <citation type="journal article" date="2019" name="Sci. Rep.">
        <title>Draft genome of Tanacetum cinerariifolium, the natural source of mosquito coil.</title>
        <authorList>
            <person name="Yamashiro T."/>
            <person name="Shiraishi A."/>
            <person name="Satake H."/>
            <person name="Nakayama K."/>
        </authorList>
    </citation>
    <scope>NUCLEOTIDE SEQUENCE</scope>
</reference>
<sequence>MQRFLRLAGFLGAAAGTVEEQEKNFQWGLRKSNLNHLMCIPRGGDDNHRSNNNYSGNNNRSAGNGRDQRNGGQQSNRPVNSGNSS</sequence>
<dbReference type="EMBL" id="BKCJ011490727">
    <property type="protein sequence ID" value="GFD37786.1"/>
    <property type="molecule type" value="Genomic_DNA"/>
</dbReference>
<dbReference type="AlphaFoldDB" id="A0A699VWT0"/>
<evidence type="ECO:0000313" key="2">
    <source>
        <dbReference type="EMBL" id="GFD37786.1"/>
    </source>
</evidence>
<proteinExistence type="predicted"/>